<feature type="non-terminal residue" evidence="2">
    <location>
        <position position="1"/>
    </location>
</feature>
<feature type="compositionally biased region" description="Basic and acidic residues" evidence="1">
    <location>
        <begin position="22"/>
        <end position="48"/>
    </location>
</feature>
<reference evidence="2" key="2">
    <citation type="journal article" date="2023" name="Food Microbiol.">
        <title>Evaluation of the fermentation potential of lactic acid bacteria isolated from herbs, fruits and vegetables as starter cultures in nut-based milk alternatives.</title>
        <authorList>
            <person name="Huang W."/>
            <person name="Dong A."/>
            <person name="Pham H.T."/>
            <person name="Zhou C."/>
            <person name="Huo Z."/>
            <person name="Watjen A.P."/>
            <person name="Prakash S."/>
            <person name="Bang-Berthelsen C.H."/>
            <person name="Turner M.S."/>
        </authorList>
    </citation>
    <scope>NUCLEOTIDE SEQUENCE</scope>
    <source>
        <strain evidence="2">593</strain>
    </source>
</reference>
<evidence type="ECO:0000256" key="1">
    <source>
        <dbReference type="SAM" id="MobiDB-lite"/>
    </source>
</evidence>
<evidence type="ECO:0000313" key="3">
    <source>
        <dbReference type="Proteomes" id="UP001152820"/>
    </source>
</evidence>
<reference evidence="2" key="1">
    <citation type="submission" date="2022-10" db="EMBL/GenBank/DDBJ databases">
        <authorList>
            <person name="Turner M.S."/>
            <person name="Huang W."/>
        </authorList>
    </citation>
    <scope>NUCLEOTIDE SEQUENCE</scope>
    <source>
        <strain evidence="2">593</strain>
    </source>
</reference>
<gene>
    <name evidence="2" type="ORF">OGZ38_12520</name>
</gene>
<dbReference type="Proteomes" id="UP001152820">
    <property type="component" value="Unassembled WGS sequence"/>
</dbReference>
<dbReference type="EMBL" id="JAOWLO010000014">
    <property type="protein sequence ID" value="MDG5049961.1"/>
    <property type="molecule type" value="Genomic_DNA"/>
</dbReference>
<protein>
    <submittedName>
        <fullName evidence="2">Uncharacterized protein</fullName>
    </submittedName>
</protein>
<comment type="caution">
    <text evidence="2">The sequence shown here is derived from an EMBL/GenBank/DDBJ whole genome shotgun (WGS) entry which is preliminary data.</text>
</comment>
<sequence>ESPRDDVEFEPELSVPFEVSDDESKVKEPSVSEPVNDHTELLESPRDDVEFEPELSVPFEVSDDESKVMELSVSEPVNDHGEPLEAPRDDEKTEMEATTPEPVKDAHEVIDARIIHMGGFELHADFETKQTNLVRDCDKDVEFIDTVYEKKQKMEALINQKLSEYDYGSLIGGSEEFKEWEK</sequence>
<name>A0AB35KEK9_9LACT</name>
<evidence type="ECO:0000313" key="2">
    <source>
        <dbReference type="EMBL" id="MDG5049961.1"/>
    </source>
</evidence>
<organism evidence="2 3">
    <name type="scientific">Lactococcus lactis</name>
    <dbReference type="NCBI Taxonomy" id="1358"/>
    <lineage>
        <taxon>Bacteria</taxon>
        <taxon>Bacillati</taxon>
        <taxon>Bacillota</taxon>
        <taxon>Bacilli</taxon>
        <taxon>Lactobacillales</taxon>
        <taxon>Streptococcaceae</taxon>
        <taxon>Lactococcus</taxon>
    </lineage>
</organism>
<proteinExistence type="predicted"/>
<feature type="compositionally biased region" description="Basic and acidic residues" evidence="1">
    <location>
        <begin position="77"/>
        <end position="95"/>
    </location>
</feature>
<feature type="region of interest" description="Disordered" evidence="1">
    <location>
        <begin position="1"/>
        <end position="104"/>
    </location>
</feature>
<accession>A0AB35KEK9</accession>
<dbReference type="RefSeq" id="WP_278201671.1">
    <property type="nucleotide sequence ID" value="NZ_JAOWLO010000014.1"/>
</dbReference>
<dbReference type="AlphaFoldDB" id="A0AB35KEK9"/>